<comment type="similarity">
    <text evidence="1 2">Belongs to the iron/ascorbate-dependent oxidoreductase family.</text>
</comment>
<dbReference type="EMBL" id="KV878203">
    <property type="protein sequence ID" value="OJI83487.1"/>
    <property type="molecule type" value="Genomic_DNA"/>
</dbReference>
<dbReference type="Gene3D" id="2.60.120.330">
    <property type="entry name" value="B-lactam Antibiotic, Isopenicillin N Synthase, Chain"/>
    <property type="match status" value="2"/>
</dbReference>
<dbReference type="GO" id="GO:0016491">
    <property type="term" value="F:oxidoreductase activity"/>
    <property type="evidence" value="ECO:0007669"/>
    <property type="project" value="UniProtKB-KW"/>
</dbReference>
<dbReference type="STRING" id="767770.A0A1L9N2C6"/>
<evidence type="ECO:0000256" key="1">
    <source>
        <dbReference type="ARBA" id="ARBA00008056"/>
    </source>
</evidence>
<dbReference type="InterPro" id="IPR005123">
    <property type="entry name" value="Oxoglu/Fe-dep_dioxygenase_dom"/>
</dbReference>
<dbReference type="VEuPathDB" id="FungiDB:ASPTUDRAFT_75266"/>
<dbReference type="PROSITE" id="PS51471">
    <property type="entry name" value="FE2OG_OXY"/>
    <property type="match status" value="1"/>
</dbReference>
<dbReference type="OMA" id="SSAKQWY"/>
<dbReference type="PANTHER" id="PTHR47990">
    <property type="entry name" value="2-OXOGLUTARATE (2OG) AND FE(II)-DEPENDENT OXYGENASE SUPERFAMILY PROTEIN-RELATED"/>
    <property type="match status" value="1"/>
</dbReference>
<name>A0A1L9N2C6_ASPTC</name>
<dbReference type="SUPFAM" id="SSF51197">
    <property type="entry name" value="Clavaminate synthase-like"/>
    <property type="match status" value="1"/>
</dbReference>
<dbReference type="InterPro" id="IPR050231">
    <property type="entry name" value="Iron_ascorbate_oxido_reductase"/>
</dbReference>
<evidence type="ECO:0000256" key="2">
    <source>
        <dbReference type="RuleBase" id="RU003682"/>
    </source>
</evidence>
<keyword evidence="5" id="KW-1185">Reference proteome</keyword>
<evidence type="ECO:0000313" key="4">
    <source>
        <dbReference type="EMBL" id="OJI83487.1"/>
    </source>
</evidence>
<dbReference type="AlphaFoldDB" id="A0A1L9N2C6"/>
<dbReference type="GO" id="GO:0046872">
    <property type="term" value="F:metal ion binding"/>
    <property type="evidence" value="ECO:0007669"/>
    <property type="project" value="UniProtKB-KW"/>
</dbReference>
<keyword evidence="2" id="KW-0560">Oxidoreductase</keyword>
<evidence type="ECO:0000259" key="3">
    <source>
        <dbReference type="PROSITE" id="PS51471"/>
    </source>
</evidence>
<proteinExistence type="inferred from homology"/>
<dbReference type="InterPro" id="IPR027443">
    <property type="entry name" value="IPNS-like_sf"/>
</dbReference>
<organism evidence="4 5">
    <name type="scientific">Aspergillus tubingensis (strain CBS 134.48)</name>
    <dbReference type="NCBI Taxonomy" id="767770"/>
    <lineage>
        <taxon>Eukaryota</taxon>
        <taxon>Fungi</taxon>
        <taxon>Dikarya</taxon>
        <taxon>Ascomycota</taxon>
        <taxon>Pezizomycotina</taxon>
        <taxon>Eurotiomycetes</taxon>
        <taxon>Eurotiomycetidae</taxon>
        <taxon>Eurotiales</taxon>
        <taxon>Aspergillaceae</taxon>
        <taxon>Aspergillus</taxon>
        <taxon>Aspergillus subgen. Circumdati</taxon>
    </lineage>
</organism>
<dbReference type="OrthoDB" id="288590at2759"/>
<feature type="domain" description="Fe2OG dioxygenase" evidence="3">
    <location>
        <begin position="126"/>
        <end position="235"/>
    </location>
</feature>
<dbReference type="Proteomes" id="UP000184304">
    <property type="component" value="Unassembled WGS sequence"/>
</dbReference>
<sequence>MAAPRPAEYMYVPTADLSTIQFINLFEKEKSELIKLITACEKDGFFYLDLQHGGSEKFWTDLYEIDTITKKWFKAIGNQSGAVQSLKDGFEALKIGKFESDGRWALPSVAQNNLDLFDQFTAACHFFSKLLLDCISDEMGLKGDARLESHHQDDCRSKSTPCFLHFPPSWGLQVFSPEDATLKYVVPRPGHAIVNVGDTLRFLSNKRLRSALHRVLPQGHVQTEDRYSISYFLRASDSTEFEDSNGENSSAKQWYMKKYELYELPHTIQKEHTTLSGGMAQELQATF</sequence>
<evidence type="ECO:0000313" key="5">
    <source>
        <dbReference type="Proteomes" id="UP000184304"/>
    </source>
</evidence>
<reference evidence="5" key="1">
    <citation type="journal article" date="2017" name="Genome Biol.">
        <title>Comparative genomics reveals high biological diversity and specific adaptations in the industrially and medically important fungal genus Aspergillus.</title>
        <authorList>
            <person name="de Vries R.P."/>
            <person name="Riley R."/>
            <person name="Wiebenga A."/>
            <person name="Aguilar-Osorio G."/>
            <person name="Amillis S."/>
            <person name="Uchima C.A."/>
            <person name="Anderluh G."/>
            <person name="Asadollahi M."/>
            <person name="Askin M."/>
            <person name="Barry K."/>
            <person name="Battaglia E."/>
            <person name="Bayram O."/>
            <person name="Benocci T."/>
            <person name="Braus-Stromeyer S.A."/>
            <person name="Caldana C."/>
            <person name="Canovas D."/>
            <person name="Cerqueira G.C."/>
            <person name="Chen F."/>
            <person name="Chen W."/>
            <person name="Choi C."/>
            <person name="Clum A."/>
            <person name="Dos Santos R.A."/>
            <person name="Damasio A.R."/>
            <person name="Diallinas G."/>
            <person name="Emri T."/>
            <person name="Fekete E."/>
            <person name="Flipphi M."/>
            <person name="Freyberg S."/>
            <person name="Gallo A."/>
            <person name="Gournas C."/>
            <person name="Habgood R."/>
            <person name="Hainaut M."/>
            <person name="Harispe M.L."/>
            <person name="Henrissat B."/>
            <person name="Hilden K.S."/>
            <person name="Hope R."/>
            <person name="Hossain A."/>
            <person name="Karabika E."/>
            <person name="Karaffa L."/>
            <person name="Karanyi Z."/>
            <person name="Krasevec N."/>
            <person name="Kuo A."/>
            <person name="Kusch H."/>
            <person name="LaButti K."/>
            <person name="Lagendijk E.L."/>
            <person name="Lapidus A."/>
            <person name="Levasseur A."/>
            <person name="Lindquist E."/>
            <person name="Lipzen A."/>
            <person name="Logrieco A.F."/>
            <person name="MacCabe A."/>
            <person name="Maekelae M.R."/>
            <person name="Malavazi I."/>
            <person name="Melin P."/>
            <person name="Meyer V."/>
            <person name="Mielnichuk N."/>
            <person name="Miskei M."/>
            <person name="Molnar A.P."/>
            <person name="Mule G."/>
            <person name="Ngan C.Y."/>
            <person name="Orejas M."/>
            <person name="Orosz E."/>
            <person name="Ouedraogo J.P."/>
            <person name="Overkamp K.M."/>
            <person name="Park H.-S."/>
            <person name="Perrone G."/>
            <person name="Piumi F."/>
            <person name="Punt P.J."/>
            <person name="Ram A.F."/>
            <person name="Ramon A."/>
            <person name="Rauscher S."/>
            <person name="Record E."/>
            <person name="Riano-Pachon D.M."/>
            <person name="Robert V."/>
            <person name="Roehrig J."/>
            <person name="Ruller R."/>
            <person name="Salamov A."/>
            <person name="Salih N.S."/>
            <person name="Samson R.A."/>
            <person name="Sandor E."/>
            <person name="Sanguinetti M."/>
            <person name="Schuetze T."/>
            <person name="Sepcic K."/>
            <person name="Shelest E."/>
            <person name="Sherlock G."/>
            <person name="Sophianopoulou V."/>
            <person name="Squina F.M."/>
            <person name="Sun H."/>
            <person name="Susca A."/>
            <person name="Todd R.B."/>
            <person name="Tsang A."/>
            <person name="Unkles S.E."/>
            <person name="van de Wiele N."/>
            <person name="van Rossen-Uffink D."/>
            <person name="Oliveira J.V."/>
            <person name="Vesth T.C."/>
            <person name="Visser J."/>
            <person name="Yu J.-H."/>
            <person name="Zhou M."/>
            <person name="Andersen M.R."/>
            <person name="Archer D.B."/>
            <person name="Baker S.E."/>
            <person name="Benoit I."/>
            <person name="Brakhage A.A."/>
            <person name="Braus G.H."/>
            <person name="Fischer R."/>
            <person name="Frisvad J.C."/>
            <person name="Goldman G.H."/>
            <person name="Houbraken J."/>
            <person name="Oakley B."/>
            <person name="Pocsi I."/>
            <person name="Scazzocchio C."/>
            <person name="Seiboth B."/>
            <person name="vanKuyk P.A."/>
            <person name="Wortman J."/>
            <person name="Dyer P.S."/>
            <person name="Grigoriev I.V."/>
        </authorList>
    </citation>
    <scope>NUCLEOTIDE SEQUENCE [LARGE SCALE GENOMIC DNA]</scope>
    <source>
        <strain evidence="5">CBS 134.48</strain>
    </source>
</reference>
<dbReference type="Pfam" id="PF03171">
    <property type="entry name" value="2OG-FeII_Oxy"/>
    <property type="match status" value="1"/>
</dbReference>
<dbReference type="InterPro" id="IPR044861">
    <property type="entry name" value="IPNS-like_FE2OG_OXY"/>
</dbReference>
<keyword evidence="2" id="KW-0408">Iron</keyword>
<accession>A0A1L9N2C6</accession>
<keyword evidence="2" id="KW-0479">Metal-binding</keyword>
<protein>
    <recommendedName>
        <fullName evidence="3">Fe2OG dioxygenase domain-containing protein</fullName>
    </recommendedName>
</protein>
<gene>
    <name evidence="4" type="ORF">ASPTUDRAFT_75266</name>
</gene>